<protein>
    <submittedName>
        <fullName evidence="2">Uncharacterized protein</fullName>
    </submittedName>
</protein>
<reference evidence="2" key="1">
    <citation type="journal article" date="2015" name="Nature">
        <title>Complex archaea that bridge the gap between prokaryotes and eukaryotes.</title>
        <authorList>
            <person name="Spang A."/>
            <person name="Saw J.H."/>
            <person name="Jorgensen S.L."/>
            <person name="Zaremba-Niedzwiedzka K."/>
            <person name="Martijn J."/>
            <person name="Lind A.E."/>
            <person name="van Eijk R."/>
            <person name="Schleper C."/>
            <person name="Guy L."/>
            <person name="Ettema T.J."/>
        </authorList>
    </citation>
    <scope>NUCLEOTIDE SEQUENCE</scope>
</reference>
<sequence>MSTYTDCMKPYMAGGGPDRKTRFCVGAKLCSGKADNEEAAKELCSRPKHPLLRTDHLAPPKPTRGGKAPARSCTVSMATLAACAISKIDWDVITQETFEEHLTTALQECSCRPKKVAKTSPAPVVRTFPNPSLALLRATSEPVHQHWSKV</sequence>
<evidence type="ECO:0000313" key="2">
    <source>
        <dbReference type="EMBL" id="KKL68123.1"/>
    </source>
</evidence>
<feature type="region of interest" description="Disordered" evidence="1">
    <location>
        <begin position="50"/>
        <end position="70"/>
    </location>
</feature>
<comment type="caution">
    <text evidence="2">The sequence shown here is derived from an EMBL/GenBank/DDBJ whole genome shotgun (WGS) entry which is preliminary data.</text>
</comment>
<gene>
    <name evidence="2" type="ORF">LCGC14_2128140</name>
</gene>
<proteinExistence type="predicted"/>
<accession>A0A0F9E282</accession>
<dbReference type="EMBL" id="LAZR01026633">
    <property type="protein sequence ID" value="KKL68123.1"/>
    <property type="molecule type" value="Genomic_DNA"/>
</dbReference>
<evidence type="ECO:0000256" key="1">
    <source>
        <dbReference type="SAM" id="MobiDB-lite"/>
    </source>
</evidence>
<organism evidence="2">
    <name type="scientific">marine sediment metagenome</name>
    <dbReference type="NCBI Taxonomy" id="412755"/>
    <lineage>
        <taxon>unclassified sequences</taxon>
        <taxon>metagenomes</taxon>
        <taxon>ecological metagenomes</taxon>
    </lineage>
</organism>
<name>A0A0F9E282_9ZZZZ</name>
<dbReference type="AlphaFoldDB" id="A0A0F9E282"/>